<protein>
    <recommendedName>
        <fullName evidence="3">Fibronectin type III domain protein</fullName>
    </recommendedName>
</protein>
<sequence>MSAIAQVNNDITDAYLKNAGFDSHYNYGVGETGNVAQQIMEVEGWTKDIVVDYTITGVYQLGTRKTFNGAPVPSRGYEGTANGGVLALSTGWNQSLKYYQRVTLPAGTYSIVTAFYNCTSTTTGRPLVGWLPIEGAGIMSKKTSFPANAWITDTVTFTLTKTTVGKIQIGYFASQNAGSGSHAKVVLDFVKLLRNYPLGASDVAIYKVDLLQQLTVAKALYKDGSGNDAVHLKSVIDAAQAVYDDTNTTIERVTQLIADLTAAIDAYQWGNPTGDVPVVVTDKRFARGATMAFGRMTAMGTDIIERGFCWSTNPNPTIKDHKTIEYISHKGHIYWLKDLMPSTQYYIRAYAVSKGKQVGYGEVLKIYTLRKGSLSYTMRSGGDADACARIDAAMKDAVNWWNNLTSIQGVNFNVGHNPGTPTADCSYGGYIRVGSNISYQRTGTMLHEMAHGVGIGTHDPYWNREMRTNGDRGIWLGDRVTSVIRFWEDSPTATVTGDNVHFWPYGINGAHEDNGSDALYIIHALLIQAFGEDGLPPSGGFASPSYQLNQETDVKYYIKNESADYGLYTSYVTELSDNTVTWQEMSRAEALVNDRAAWYVSFNPINSLYIFQNVSTGHYLTFKTATASMSTTNRTNPISNDFFQLMRGRVNALDNSNLRGYWVVSPSATLTPFCMQAKVNSGIGMGKYDLSNNARSQRWLILTQEQLTDFEQASKDVYAKDLKTIIEQIKTLRSVPHTEDIAGVDQTLNNKITTIEAQAAAPTITVEQLISLIDEARTAGFNFLANATPSSNTRPFDLTFMIINAGMDELNGWSGSPALNYSSAEYYQSTFDFNQIIRHLPAGSYQLKVQAFQRPGSSTESYADYTAGKDKVTTYLYAGNKSIKVKNAIAEAQMTKVEIGSESSLPFTPIRFIPNDMQSASAYFGKGLYDNGVFTDVVNDGDNLPIGLRCIESGNMYWSIFDNFRLYYYGNQVSGVVAGIHELRTDKSTDNNDVYSISGRLVRKNATNLKGLPKGIYIMSGKKVVVER</sequence>
<evidence type="ECO:0008006" key="3">
    <source>
        <dbReference type="Google" id="ProtNLM"/>
    </source>
</evidence>
<dbReference type="PATRIC" id="fig|1127699.3.peg.1003"/>
<evidence type="ECO:0000313" key="2">
    <source>
        <dbReference type="Proteomes" id="UP000010433"/>
    </source>
</evidence>
<evidence type="ECO:0000313" key="1">
    <source>
        <dbReference type="EMBL" id="EKY01231.1"/>
    </source>
</evidence>
<dbReference type="STRING" id="1127699.HMPREF9151_01089"/>
<name>L1ND22_9BACT</name>
<keyword evidence="2" id="KW-1185">Reference proteome</keyword>
<organism evidence="1 2">
    <name type="scientific">Hoylesella saccharolytica F0055</name>
    <dbReference type="NCBI Taxonomy" id="1127699"/>
    <lineage>
        <taxon>Bacteria</taxon>
        <taxon>Pseudomonadati</taxon>
        <taxon>Bacteroidota</taxon>
        <taxon>Bacteroidia</taxon>
        <taxon>Bacteroidales</taxon>
        <taxon>Prevotellaceae</taxon>
        <taxon>Hoylesella</taxon>
    </lineage>
</organism>
<dbReference type="HOGENOM" id="CLU_292539_0_0_10"/>
<reference evidence="1 2" key="1">
    <citation type="submission" date="2012-05" db="EMBL/GenBank/DDBJ databases">
        <authorList>
            <person name="Weinstock G."/>
            <person name="Sodergren E."/>
            <person name="Lobos E.A."/>
            <person name="Fulton L."/>
            <person name="Fulton R."/>
            <person name="Courtney L."/>
            <person name="Fronick C."/>
            <person name="O'Laughlin M."/>
            <person name="Godfrey J."/>
            <person name="Wilson R.M."/>
            <person name="Miner T."/>
            <person name="Farmer C."/>
            <person name="Delehaunty K."/>
            <person name="Cordes M."/>
            <person name="Minx P."/>
            <person name="Tomlinson C."/>
            <person name="Chen J."/>
            <person name="Wollam A."/>
            <person name="Pepin K.H."/>
            <person name="Bhonagiri V."/>
            <person name="Zhang X."/>
            <person name="Suruliraj S."/>
            <person name="Warren W."/>
            <person name="Mitreva M."/>
            <person name="Mardis E.R."/>
            <person name="Wilson R.K."/>
        </authorList>
    </citation>
    <scope>NUCLEOTIDE SEQUENCE [LARGE SCALE GENOMIC DNA]</scope>
    <source>
        <strain evidence="1 2">F0055</strain>
    </source>
</reference>
<dbReference type="Proteomes" id="UP000010433">
    <property type="component" value="Unassembled WGS sequence"/>
</dbReference>
<accession>L1ND22</accession>
<dbReference type="SUPFAM" id="SSF55486">
    <property type="entry name" value="Metalloproteases ('zincins'), catalytic domain"/>
    <property type="match status" value="1"/>
</dbReference>
<gene>
    <name evidence="1" type="ORF">HMPREF9151_01089</name>
</gene>
<dbReference type="Gene3D" id="1.20.1270.90">
    <property type="entry name" value="AF1782-like"/>
    <property type="match status" value="1"/>
</dbReference>
<comment type="caution">
    <text evidence="1">The sequence shown here is derived from an EMBL/GenBank/DDBJ whole genome shotgun (WGS) entry which is preliminary data.</text>
</comment>
<dbReference type="EMBL" id="AMEP01000074">
    <property type="protein sequence ID" value="EKY01231.1"/>
    <property type="molecule type" value="Genomic_DNA"/>
</dbReference>
<dbReference type="AlphaFoldDB" id="L1ND22"/>
<proteinExistence type="predicted"/>